<feature type="domain" description="C2H2-type" evidence="11">
    <location>
        <begin position="125"/>
        <end position="154"/>
    </location>
</feature>
<name>A0A1Q3EEG3_LENED</name>
<evidence type="ECO:0000256" key="4">
    <source>
        <dbReference type="ARBA" id="ARBA00022771"/>
    </source>
</evidence>
<feature type="region of interest" description="Disordered" evidence="10">
    <location>
        <begin position="23"/>
        <end position="49"/>
    </location>
</feature>
<dbReference type="InterPro" id="IPR029044">
    <property type="entry name" value="Nucleotide-diphossugar_trans"/>
</dbReference>
<evidence type="ECO:0000256" key="3">
    <source>
        <dbReference type="ARBA" id="ARBA00022737"/>
    </source>
</evidence>
<dbReference type="SMART" id="SM00355">
    <property type="entry name" value="ZnF_C2H2"/>
    <property type="match status" value="10"/>
</dbReference>
<dbReference type="GO" id="GO:0000978">
    <property type="term" value="F:RNA polymerase II cis-regulatory region sequence-specific DNA binding"/>
    <property type="evidence" value="ECO:0007669"/>
    <property type="project" value="UniProtKB-ARBA"/>
</dbReference>
<dbReference type="FunFam" id="3.30.160.60:FF:001102">
    <property type="entry name" value="Transcription factor IIIA"/>
    <property type="match status" value="1"/>
</dbReference>
<evidence type="ECO:0000256" key="6">
    <source>
        <dbReference type="ARBA" id="ARBA00023015"/>
    </source>
</evidence>
<keyword evidence="8" id="KW-0539">Nucleus</keyword>
<feature type="domain" description="C2H2-type" evidence="11">
    <location>
        <begin position="155"/>
        <end position="185"/>
    </location>
</feature>
<keyword evidence="2" id="KW-0479">Metal-binding</keyword>
<protein>
    <submittedName>
        <fullName evidence="12">Glycosyltransferase family 32 protein</fullName>
    </submittedName>
</protein>
<dbReference type="FunFam" id="3.30.160.60:FF:000072">
    <property type="entry name" value="zinc finger protein 143 isoform X1"/>
    <property type="match status" value="1"/>
</dbReference>
<feature type="region of interest" description="Disordered" evidence="10">
    <location>
        <begin position="634"/>
        <end position="665"/>
    </location>
</feature>
<keyword evidence="5" id="KW-0862">Zinc</keyword>
<evidence type="ECO:0000259" key="11">
    <source>
        <dbReference type="PROSITE" id="PS50157"/>
    </source>
</evidence>
<dbReference type="GO" id="GO:0008270">
    <property type="term" value="F:zinc ion binding"/>
    <property type="evidence" value="ECO:0007669"/>
    <property type="project" value="UniProtKB-KW"/>
</dbReference>
<evidence type="ECO:0000256" key="10">
    <source>
        <dbReference type="SAM" id="MobiDB-lite"/>
    </source>
</evidence>
<feature type="domain" description="C2H2-type" evidence="11">
    <location>
        <begin position="313"/>
        <end position="343"/>
    </location>
</feature>
<keyword evidence="6" id="KW-0805">Transcription regulation</keyword>
<dbReference type="InterPro" id="IPR036236">
    <property type="entry name" value="Znf_C2H2_sf"/>
</dbReference>
<feature type="domain" description="C2H2-type" evidence="11">
    <location>
        <begin position="188"/>
        <end position="217"/>
    </location>
</feature>
<keyword evidence="7" id="KW-0804">Transcription</keyword>
<dbReference type="PROSITE" id="PS50157">
    <property type="entry name" value="ZINC_FINGER_C2H2_2"/>
    <property type="match status" value="7"/>
</dbReference>
<feature type="region of interest" description="Disordered" evidence="10">
    <location>
        <begin position="377"/>
        <end position="396"/>
    </location>
</feature>
<dbReference type="FunFam" id="3.30.160.60:FF:000100">
    <property type="entry name" value="Zinc finger 45-like"/>
    <property type="match status" value="1"/>
</dbReference>
<evidence type="ECO:0000256" key="9">
    <source>
        <dbReference type="PROSITE-ProRule" id="PRU00042"/>
    </source>
</evidence>
<dbReference type="PROSITE" id="PS00028">
    <property type="entry name" value="ZINC_FINGER_C2H2_1"/>
    <property type="match status" value="6"/>
</dbReference>
<dbReference type="InterPro" id="IPR013087">
    <property type="entry name" value="Znf_C2H2_type"/>
</dbReference>
<feature type="compositionally biased region" description="Polar residues" evidence="10">
    <location>
        <begin position="634"/>
        <end position="643"/>
    </location>
</feature>
<dbReference type="Gene3D" id="3.30.160.60">
    <property type="entry name" value="Classic Zinc Finger"/>
    <property type="match status" value="6"/>
</dbReference>
<sequence>MLATVSVLGKRKASVSENKGYVLHLNSSPEPQTALSESDYEPEASSSKKPVTISGKLISGTTKRYQCTVDGCGKAYSKPSRLEEHSRSHTGIRPFVCSTCQKSYLRETHLQAHARVHLPTSERPYVCSLPNCEKRFWTQQHLRAHVDWHKGLKTFPCTEPDCNDMFGKHHQLRSHICSAHSPPGTKPYSCTHAGCTKSFDTNQHLRTHSRVHNDKRYTCVNETCLPTAELPIVFYPTWTALQHHTRMAHPPTCTDSSCNGRVFASQKGLRAHQKTHEQRDEEIQLNAVVAESDRDDEQPPKKRRRGGEHGRDWKCEVEGCEKDFKSSKALNVHHKVTHLGRKDFVCSHESCGASFGYKHLLQRHVVRLHFKHSDNSSVDKRDAYQDASSSSGSDVATKPLMGIEDITGSAYSSRAQELLGTTQAIRCPYPHLQDISLVLCSRDDETATEQLGGTESTLAGPNCAYVFRRAYDLRRHLRAIHKVEAEKESTDSWKKTWPGVPSTTLVYEKEDLQRIWEWEIANGHHPSTRPIPAEFNLEFQPKNPSLPHAGVDRVYLDGQSRVPSNNVAYPSRPKAGSIADLDVLMRHCDFNTNSYVRDCLEVLRIGGGLDNGKRVRRVIPDEWKYVFIEDGNNSGRSTTSSPTPQVPDSKRQGVLRGDNDAEGDSAFTKSRHAVWEIPPISLPSIKNPRTPYCSPEDPRIFHMFWSGDFTDKPYLALLSFLYTQNIGLHDTQSSKDVCSPKLWLWINPGFMLTLKNPALSREKFEKIIQNQWAAPFLHPRFKGIIEFKFWNTTEQLDGVSELRDVWRFAPTLFNSGGHHIPGMPKTWGVQDEGTTSVVEGHPNATSVPVSYSEPEKVAVVLSDMARFLLCHRFGGVYLDADTLFLRDWEELWGWKGAFAYRWSWHDNYNTAALKMSKGSALGSFILRTAFKNDFDFHPMTITNYLKDAHMEDLLFRLPDAMFDSAWLNMEGYQRERPPQPYFSRFEEFFETPQQNSAAPSVVGFDGFFRGAFSYHFHNSWSRLNDPSRNFPDLGPRFARDVDIFIHNPDPQDFNWSTVLKRTFEAYLRGEIPNMYGEWIKY</sequence>
<dbReference type="GO" id="GO:0000981">
    <property type="term" value="F:DNA-binding transcription factor activity, RNA polymerase II-specific"/>
    <property type="evidence" value="ECO:0007669"/>
    <property type="project" value="UniProtKB-ARBA"/>
</dbReference>
<dbReference type="GO" id="GO:0016740">
    <property type="term" value="F:transferase activity"/>
    <property type="evidence" value="ECO:0007669"/>
    <property type="project" value="UniProtKB-KW"/>
</dbReference>
<dbReference type="Gene3D" id="3.90.550.20">
    <property type="match status" value="1"/>
</dbReference>
<dbReference type="Pfam" id="PF00096">
    <property type="entry name" value="zf-C2H2"/>
    <property type="match status" value="1"/>
</dbReference>
<keyword evidence="3" id="KW-0677">Repeat</keyword>
<evidence type="ECO:0000256" key="2">
    <source>
        <dbReference type="ARBA" id="ARBA00022723"/>
    </source>
</evidence>
<dbReference type="AlphaFoldDB" id="A0A1Q3EEG3"/>
<feature type="compositionally biased region" description="Polar residues" evidence="10">
    <location>
        <begin position="25"/>
        <end position="36"/>
    </location>
</feature>
<evidence type="ECO:0000256" key="7">
    <source>
        <dbReference type="ARBA" id="ARBA00023163"/>
    </source>
</evidence>
<feature type="domain" description="C2H2-type" evidence="11">
    <location>
        <begin position="344"/>
        <end position="374"/>
    </location>
</feature>
<evidence type="ECO:0000313" key="13">
    <source>
        <dbReference type="Proteomes" id="UP000188533"/>
    </source>
</evidence>
<reference evidence="12 13" key="2">
    <citation type="submission" date="2017-02" db="EMBL/GenBank/DDBJ databases">
        <title>A genome survey and senescence transcriptome analysis in Lentinula edodes.</title>
        <authorList>
            <person name="Sakamoto Y."/>
            <person name="Nakade K."/>
            <person name="Sato S."/>
            <person name="Yoshida Y."/>
            <person name="Miyazaki K."/>
            <person name="Natsume S."/>
            <person name="Konno N."/>
        </authorList>
    </citation>
    <scope>NUCLEOTIDE SEQUENCE [LARGE SCALE GENOMIC DNA]</scope>
    <source>
        <strain evidence="12 13">NBRC 111202</strain>
    </source>
</reference>
<dbReference type="PANTHER" id="PTHR46179">
    <property type="entry name" value="ZINC FINGER PROTEIN"/>
    <property type="match status" value="1"/>
</dbReference>
<keyword evidence="13" id="KW-1185">Reference proteome</keyword>
<keyword evidence="12" id="KW-0808">Transferase</keyword>
<evidence type="ECO:0000256" key="8">
    <source>
        <dbReference type="ARBA" id="ARBA00023242"/>
    </source>
</evidence>
<keyword evidence="4 9" id="KW-0863">Zinc-finger</keyword>
<proteinExistence type="predicted"/>
<dbReference type="PANTHER" id="PTHR46179:SF13">
    <property type="entry name" value="C2H2-TYPE DOMAIN-CONTAINING PROTEIN"/>
    <property type="match status" value="1"/>
</dbReference>
<comment type="caution">
    <text evidence="12">The sequence shown here is derived from an EMBL/GenBank/DDBJ whole genome shotgun (WGS) entry which is preliminary data.</text>
</comment>
<dbReference type="GO" id="GO:0005634">
    <property type="term" value="C:nucleus"/>
    <property type="evidence" value="ECO:0007669"/>
    <property type="project" value="UniProtKB-SubCell"/>
</dbReference>
<dbReference type="SUPFAM" id="SSF53448">
    <property type="entry name" value="Nucleotide-diphospho-sugar transferases"/>
    <property type="match status" value="1"/>
</dbReference>
<gene>
    <name evidence="12" type="ORF">LENED_007467</name>
</gene>
<organism evidence="12 13">
    <name type="scientific">Lentinula edodes</name>
    <name type="common">Shiitake mushroom</name>
    <name type="synonym">Lentinus edodes</name>
    <dbReference type="NCBI Taxonomy" id="5353"/>
    <lineage>
        <taxon>Eukaryota</taxon>
        <taxon>Fungi</taxon>
        <taxon>Dikarya</taxon>
        <taxon>Basidiomycota</taxon>
        <taxon>Agaricomycotina</taxon>
        <taxon>Agaricomycetes</taxon>
        <taxon>Agaricomycetidae</taxon>
        <taxon>Agaricales</taxon>
        <taxon>Marasmiineae</taxon>
        <taxon>Omphalotaceae</taxon>
        <taxon>Lentinula</taxon>
    </lineage>
</organism>
<feature type="domain" description="C2H2-type" evidence="11">
    <location>
        <begin position="65"/>
        <end position="94"/>
    </location>
</feature>
<feature type="domain" description="C2H2-type" evidence="11">
    <location>
        <begin position="95"/>
        <end position="124"/>
    </location>
</feature>
<dbReference type="InterPro" id="IPR051061">
    <property type="entry name" value="Zinc_finger_trans_reg"/>
</dbReference>
<dbReference type="EMBL" id="BDGU01000257">
    <property type="protein sequence ID" value="GAW05600.1"/>
    <property type="molecule type" value="Genomic_DNA"/>
</dbReference>
<feature type="region of interest" description="Disordered" evidence="10">
    <location>
        <begin position="289"/>
        <end position="311"/>
    </location>
</feature>
<comment type="subcellular location">
    <subcellularLocation>
        <location evidence="1">Nucleus</location>
    </subcellularLocation>
</comment>
<accession>A0A1Q3EEG3</accession>
<dbReference type="SUPFAM" id="SSF57667">
    <property type="entry name" value="beta-beta-alpha zinc fingers"/>
    <property type="match status" value="4"/>
</dbReference>
<reference evidence="12 13" key="1">
    <citation type="submission" date="2016-08" db="EMBL/GenBank/DDBJ databases">
        <authorList>
            <consortium name="Lentinula edodes genome sequencing consortium"/>
            <person name="Sakamoto Y."/>
            <person name="Nakade K."/>
            <person name="Sato S."/>
            <person name="Yoshida Y."/>
            <person name="Miyazaki K."/>
            <person name="Natsume S."/>
            <person name="Konno N."/>
        </authorList>
    </citation>
    <scope>NUCLEOTIDE SEQUENCE [LARGE SCALE GENOMIC DNA]</scope>
    <source>
        <strain evidence="12 13">NBRC 111202</strain>
    </source>
</reference>
<evidence type="ECO:0000256" key="1">
    <source>
        <dbReference type="ARBA" id="ARBA00004123"/>
    </source>
</evidence>
<dbReference type="STRING" id="5353.A0A1Q3EEG3"/>
<evidence type="ECO:0000256" key="5">
    <source>
        <dbReference type="ARBA" id="ARBA00022833"/>
    </source>
</evidence>
<evidence type="ECO:0000313" key="12">
    <source>
        <dbReference type="EMBL" id="GAW05600.1"/>
    </source>
</evidence>
<dbReference type="Proteomes" id="UP000188533">
    <property type="component" value="Unassembled WGS sequence"/>
</dbReference>